<reference evidence="5" key="2">
    <citation type="submission" date="2014-09" db="EMBL/GenBank/DDBJ databases">
        <authorList>
            <person name="Gomez-Valero L."/>
        </authorList>
    </citation>
    <scope>NUCLEOTIDE SEQUENCE [LARGE SCALE GENOMIC DNA]</scope>
    <source>
        <strain evidence="5">ATCC33218</strain>
    </source>
</reference>
<gene>
    <name evidence="3" type="ORF">LMI_2086</name>
    <name evidence="4" type="ORF">SAMN02982997_01579</name>
</gene>
<dbReference type="Proteomes" id="UP000032414">
    <property type="component" value="Chromosome I"/>
</dbReference>
<reference evidence="4 6" key="3">
    <citation type="submission" date="2016-10" db="EMBL/GenBank/DDBJ databases">
        <authorList>
            <person name="Varghese N."/>
            <person name="Submissions S."/>
        </authorList>
    </citation>
    <scope>NUCLEOTIDE SEQUENCE [LARGE SCALE GENOMIC DNA]</scope>
    <source>
        <strain evidence="4 6">ATCC 33218</strain>
    </source>
</reference>
<dbReference type="PANTHER" id="PTHR30203:SF31">
    <property type="entry name" value="RND EFFLUX SYSTEM, OUTER MEMBRANE LIPOPROTEIN, NODT"/>
    <property type="match status" value="1"/>
</dbReference>
<feature type="chain" id="PRO_5006771917" evidence="2">
    <location>
        <begin position="21"/>
        <end position="517"/>
    </location>
</feature>
<feature type="signal peptide" evidence="2">
    <location>
        <begin position="1"/>
        <end position="20"/>
    </location>
</feature>
<dbReference type="PATRIC" id="fig|451.8.peg.1192"/>
<dbReference type="InterPro" id="IPR003423">
    <property type="entry name" value="OMP_efflux"/>
</dbReference>
<evidence type="ECO:0000256" key="1">
    <source>
        <dbReference type="ARBA" id="ARBA00007613"/>
    </source>
</evidence>
<keyword evidence="2" id="KW-0732">Signal</keyword>
<dbReference type="SUPFAM" id="SSF56954">
    <property type="entry name" value="Outer membrane efflux proteins (OEP)"/>
    <property type="match status" value="1"/>
</dbReference>
<proteinExistence type="inferred from homology"/>
<evidence type="ECO:0000256" key="2">
    <source>
        <dbReference type="RuleBase" id="RU362097"/>
    </source>
</evidence>
<dbReference type="PROSITE" id="PS51257">
    <property type="entry name" value="PROKAR_LIPOPROTEIN"/>
    <property type="match status" value="1"/>
</dbReference>
<comment type="similarity">
    <text evidence="1 2">Belongs to the outer membrane factor (OMF) (TC 1.B.17) family.</text>
</comment>
<accession>A0A098GFX4</accession>
<dbReference type="InterPro" id="IPR010131">
    <property type="entry name" value="MdtP/NodT-like"/>
</dbReference>
<dbReference type="NCBIfam" id="TIGR01845">
    <property type="entry name" value="outer_NodT"/>
    <property type="match status" value="1"/>
</dbReference>
<dbReference type="KEGG" id="tmc:LMI_2086"/>
<sequence length="517" mass="57527">MLKIFIIVLCFLLSSCLVGPNYKEPEKKVADRWLVNDPKIKKCSIQNANWWQVFHDPILTNLINQGYQNNLTIQSAAVNVLKARAQLAQSVGELYPQQQALFGNLTYNRIGGGSLQHVIQSNFWTDVLGVTASWEIDFWGKYRRAILANDALFLASFAAYDQALVTLTSDIATAYIDIRTTEELIRITKQNIQVQTEGYNLANARYTAGQTSQINVEQAKTELSQTQAKIPQLISQLQQQKDFLGVLLGTTPDKVDGLLGKNRGIPQAPLSVAVGIPLETLAKRPDIYQARMEAIAQSESIGATKANLYPAFSLSGTFAFAANTIGRSSLSDIFHWSNRTVTAGPSFNWPILNYGQITNAVRIQDAAFQQALLDYLNAVLKAQQEVQDHITQFTEAKKAERHLIVANNAAIKTTRLAMVRFVEGESDFTPVLIAEREQLQVQSNLTNAKGDIPKALVALYRALGGGWQIRDGNDIVPNKIKEEMAARTNWGSLLKQQNHEPPTTKAQRTKQLYLPNW</sequence>
<protein>
    <submittedName>
        <fullName evidence="4">Efflux transporter, outer membrane factor (OMF) lipoprotein, NodT family</fullName>
    </submittedName>
</protein>
<evidence type="ECO:0000313" key="5">
    <source>
        <dbReference type="Proteomes" id="UP000032414"/>
    </source>
</evidence>
<keyword evidence="2" id="KW-0564">Palmitate</keyword>
<dbReference type="AlphaFoldDB" id="A0A098GFX4"/>
<keyword evidence="2" id="KW-0812">Transmembrane</keyword>
<dbReference type="RefSeq" id="WP_045099625.1">
    <property type="nucleotide sequence ID" value="NZ_FMVN01000007.1"/>
</dbReference>
<evidence type="ECO:0000313" key="4">
    <source>
        <dbReference type="EMBL" id="SCY39171.1"/>
    </source>
</evidence>
<dbReference type="GO" id="GO:0015562">
    <property type="term" value="F:efflux transmembrane transporter activity"/>
    <property type="evidence" value="ECO:0007669"/>
    <property type="project" value="InterPro"/>
</dbReference>
<organism evidence="3 5">
    <name type="scientific">Legionella micdadei</name>
    <name type="common">Tatlockia micdadei</name>
    <dbReference type="NCBI Taxonomy" id="451"/>
    <lineage>
        <taxon>Bacteria</taxon>
        <taxon>Pseudomonadati</taxon>
        <taxon>Pseudomonadota</taxon>
        <taxon>Gammaproteobacteria</taxon>
        <taxon>Legionellales</taxon>
        <taxon>Legionellaceae</taxon>
        <taxon>Legionella</taxon>
    </lineage>
</organism>
<reference evidence="3" key="1">
    <citation type="submission" date="2014-09" db="EMBL/GenBank/DDBJ databases">
        <authorList>
            <person name="GOMEZ-VALERO Laura"/>
        </authorList>
    </citation>
    <scope>NUCLEOTIDE SEQUENCE</scope>
    <source>
        <strain evidence="3">ATCC33218</strain>
    </source>
</reference>
<dbReference type="Proteomes" id="UP000182998">
    <property type="component" value="Unassembled WGS sequence"/>
</dbReference>
<dbReference type="PANTHER" id="PTHR30203">
    <property type="entry name" value="OUTER MEMBRANE CATION EFFLUX PROTEIN"/>
    <property type="match status" value="1"/>
</dbReference>
<keyword evidence="2" id="KW-0472">Membrane</keyword>
<keyword evidence="2 4" id="KW-0449">Lipoprotein</keyword>
<keyword evidence="6" id="KW-1185">Reference proteome</keyword>
<dbReference type="OrthoDB" id="9770517at2"/>
<dbReference type="GO" id="GO:0009279">
    <property type="term" value="C:cell outer membrane"/>
    <property type="evidence" value="ECO:0007669"/>
    <property type="project" value="UniProtKB-SubCell"/>
</dbReference>
<dbReference type="Pfam" id="PF02321">
    <property type="entry name" value="OEP"/>
    <property type="match status" value="2"/>
</dbReference>
<evidence type="ECO:0000313" key="6">
    <source>
        <dbReference type="Proteomes" id="UP000182998"/>
    </source>
</evidence>
<dbReference type="EMBL" id="LN614830">
    <property type="protein sequence ID" value="CEG61368.1"/>
    <property type="molecule type" value="Genomic_DNA"/>
</dbReference>
<dbReference type="Gene3D" id="2.20.200.10">
    <property type="entry name" value="Outer membrane efflux proteins (OEP)"/>
    <property type="match status" value="1"/>
</dbReference>
<dbReference type="Gene3D" id="1.20.1600.10">
    <property type="entry name" value="Outer membrane efflux proteins (OEP)"/>
    <property type="match status" value="1"/>
</dbReference>
<evidence type="ECO:0000313" key="3">
    <source>
        <dbReference type="EMBL" id="CEG61368.1"/>
    </source>
</evidence>
<dbReference type="HOGENOM" id="CLU_012817_13_0_6"/>
<keyword evidence="2" id="KW-1134">Transmembrane beta strand</keyword>
<dbReference type="EMBL" id="FMVN01000007">
    <property type="protein sequence ID" value="SCY39171.1"/>
    <property type="molecule type" value="Genomic_DNA"/>
</dbReference>
<comment type="subcellular location">
    <subcellularLocation>
        <location evidence="2">Cell outer membrane</location>
        <topology evidence="2">Lipid-anchor</topology>
    </subcellularLocation>
</comment>
<name>A0A098GFX4_LEGMI</name>
<dbReference type="STRING" id="451.B6N58_05635"/>